<gene>
    <name evidence="2" type="ORF">RGE70_05695</name>
</gene>
<dbReference type="RefSeq" id="WP_375087905.1">
    <property type="nucleotide sequence ID" value="NZ_CP136522.1"/>
</dbReference>
<protein>
    <recommendedName>
        <fullName evidence="4">Chromosome segregation ATPase-like protein</fullName>
    </recommendedName>
</protein>
<reference evidence="2 3" key="1">
    <citation type="submission" date="2023-10" db="EMBL/GenBank/DDBJ databases">
        <title>Complete genome sequence of Shewanella sp. DAU334.</title>
        <authorList>
            <person name="Lee Y.-S."/>
            <person name="Jeong H.-R."/>
            <person name="Hwang E.-J."/>
            <person name="Choi Y.-L."/>
            <person name="Kim G.-D."/>
        </authorList>
    </citation>
    <scope>NUCLEOTIDE SEQUENCE [LARGE SCALE GENOMIC DNA]</scope>
    <source>
        <strain evidence="2 3">DAU334</strain>
    </source>
</reference>
<sequence length="1056" mass="119092">MSLLICTGLVNSSWEQLPQQFNSAGLLDITSNNEVAHLVEQISLAASSKQIAKLLTDIGTFCTKNDYFITLPFGVITSELAAGVSSSHESDIKWLLFYGRPTHYLANISNNPITAKAFEVHFSQWQQQARLLGEVYRQVSPMATLFNIGECITSPQAFIDYIGTLIDSKLDAQSVNILEKSLPEQLVTYLGETAFAGSEQLELLEELYDDLKLQTDFITSLSEFNQLEQVALSGLFIELQSAVSNLMLKAKRLNKSLLHKGVELSQLDEVNVTNKHELERLVLVMANVETENTVLHTKISELNQSHLSEVELLTLQLTQLQDELASINAINFDANAQLQQLTNSLNTSQSELENELEHNAKLSSDYDNLVIKHEQALVELDSLNVKLQEAAVINKQKQEAIANSEGIEEQLNEVSNLNAELMAESKVALLQINQLQEELEDTFQNNQELAQMVESLTSDLQQALQAKANVDAENEITLLQINQLQTELEEVFSERQELAQKLASQDGNLKQLLQEQVSSHAENEKALLNINQQQAKLENTSKNNQDLTQTVDSLKSDLQQALQAKANVDAENEITLLQINQQQTELENTSKKNQELTQMVDSLKSDLQQALQVKGNADAEKEITLLQINQLQAELEETFQKQQALTQTVESLGSDLQQALQLKANTDAENEIALLQINQLQEELEIYFQKFIEQEKSMDKLTPNKMAKIEQAFSYVSINSIDLLGQYDTDGYHELKLQLNNLALADGRLFESLRCKLVNNSGCLGIEFRPTDELADYIQWHDKYSDEYGSYVVYYPQPSGPLKAEQDYLFERLNSSDRILINSIANNLAHYLAADDALVNLAELSSASLRHWRVNAYQLASQASKAKDWMSFDAINLKEEMRTEGYEHLWLTFDNLLIGERHFEQFDIKASVTEITDEAVFANQFSLEFRELANGLAPLQAWPPEASDDFGDKLILTINTVSDTLEIQGIEHLTPADQSLVGHLINNFSAFIGKLHQQQVVFDRSWQQWEGIGNRLYSLKHQPVQVVESFEQDVFYKVDEIKSLEQNEPPLQSADK</sequence>
<evidence type="ECO:0000313" key="3">
    <source>
        <dbReference type="Proteomes" id="UP001529491"/>
    </source>
</evidence>
<proteinExistence type="predicted"/>
<evidence type="ECO:0008006" key="4">
    <source>
        <dbReference type="Google" id="ProtNLM"/>
    </source>
</evidence>
<evidence type="ECO:0000313" key="2">
    <source>
        <dbReference type="EMBL" id="WOT06292.1"/>
    </source>
</evidence>
<dbReference type="Proteomes" id="UP001529491">
    <property type="component" value="Chromosome"/>
</dbReference>
<feature type="coiled-coil region" evidence="1">
    <location>
        <begin position="303"/>
        <end position="358"/>
    </location>
</feature>
<organism evidence="2 3">
    <name type="scientific">Shewanella youngdeokensis</name>
    <dbReference type="NCBI Taxonomy" id="2999068"/>
    <lineage>
        <taxon>Bacteria</taxon>
        <taxon>Pseudomonadati</taxon>
        <taxon>Pseudomonadota</taxon>
        <taxon>Gammaproteobacteria</taxon>
        <taxon>Alteromonadales</taxon>
        <taxon>Shewanellaceae</taxon>
        <taxon>Shewanella</taxon>
    </lineage>
</organism>
<name>A0ABZ0K167_9GAMM</name>
<keyword evidence="3" id="KW-1185">Reference proteome</keyword>
<keyword evidence="1" id="KW-0175">Coiled coil</keyword>
<accession>A0ABZ0K167</accession>
<evidence type="ECO:0000256" key="1">
    <source>
        <dbReference type="SAM" id="Coils"/>
    </source>
</evidence>
<feature type="coiled-coil region" evidence="1">
    <location>
        <begin position="397"/>
        <end position="697"/>
    </location>
</feature>
<dbReference type="EMBL" id="CP136522">
    <property type="protein sequence ID" value="WOT06292.1"/>
    <property type="molecule type" value="Genomic_DNA"/>
</dbReference>